<feature type="non-terminal residue" evidence="1">
    <location>
        <position position="317"/>
    </location>
</feature>
<dbReference type="Proteomes" id="UP000767334">
    <property type="component" value="Unassembled WGS sequence"/>
</dbReference>
<accession>A0ABS2FK62</accession>
<dbReference type="InterPro" id="IPR011050">
    <property type="entry name" value="Pectin_lyase_fold/virulence"/>
</dbReference>
<reference evidence="1 2" key="1">
    <citation type="journal article" date="2021" name="Sci. Rep.">
        <title>The distribution of antibiotic resistance genes in chicken gut microbiota commensals.</title>
        <authorList>
            <person name="Juricova H."/>
            <person name="Matiasovicova J."/>
            <person name="Kubasova T."/>
            <person name="Cejkova D."/>
            <person name="Rychlik I."/>
        </authorList>
    </citation>
    <scope>NUCLEOTIDE SEQUENCE [LARGE SCALE GENOMIC DNA]</scope>
    <source>
        <strain evidence="1 2">An435</strain>
    </source>
</reference>
<keyword evidence="2" id="KW-1185">Reference proteome</keyword>
<evidence type="ECO:0000313" key="2">
    <source>
        <dbReference type="Proteomes" id="UP000767334"/>
    </source>
</evidence>
<dbReference type="EMBL" id="JACJLL010000207">
    <property type="protein sequence ID" value="MBM6820928.1"/>
    <property type="molecule type" value="Genomic_DNA"/>
</dbReference>
<comment type="caution">
    <text evidence="1">The sequence shown here is derived from an EMBL/GenBank/DDBJ whole genome shotgun (WGS) entry which is preliminary data.</text>
</comment>
<sequence>MDNHILKKDLLNGYPNRDYRDKTHSIIEDITEVIFLSEDNGWINNHGDKVEIGSWDRNSRVATLDNKVEQRGKLFVINVNNATIDGKGVVIGDEAVAINIVGQHDVKIKNFIIEDCELAIQIEFSQEISIEYMSFKENEQAISINRCSEIKIKNNLIESSKNSCEGIFILDSGKVIIQDNAIYLKISSTINNMKENYSGVITENSTTIYIVNNEIEIIDGNSEIKDIESYSINGYCINSYSTHDTLIKSNNLYIRNNTFNLSNCELVELNFSSICLDSNNSRIDIEENNVVVEFNNINAGYNEGGIGFYGIIYCNEN</sequence>
<name>A0ABS2FK62_9CLOT</name>
<dbReference type="RefSeq" id="WP_275552410.1">
    <property type="nucleotide sequence ID" value="NZ_JACJLL010000207.1"/>
</dbReference>
<protein>
    <recommendedName>
        <fullName evidence="3">Right handed beta helix domain-containing protein</fullName>
    </recommendedName>
</protein>
<dbReference type="SUPFAM" id="SSF51126">
    <property type="entry name" value="Pectin lyase-like"/>
    <property type="match status" value="1"/>
</dbReference>
<dbReference type="InterPro" id="IPR012334">
    <property type="entry name" value="Pectin_lyas_fold"/>
</dbReference>
<evidence type="ECO:0000313" key="1">
    <source>
        <dbReference type="EMBL" id="MBM6820928.1"/>
    </source>
</evidence>
<dbReference type="Gene3D" id="2.160.20.10">
    <property type="entry name" value="Single-stranded right-handed beta-helix, Pectin lyase-like"/>
    <property type="match status" value="1"/>
</dbReference>
<gene>
    <name evidence="1" type="ORF">H6A19_16565</name>
</gene>
<evidence type="ECO:0008006" key="3">
    <source>
        <dbReference type="Google" id="ProtNLM"/>
    </source>
</evidence>
<organism evidence="1 2">
    <name type="scientific">Clostridium saudiense</name>
    <dbReference type="NCBI Taxonomy" id="1414720"/>
    <lineage>
        <taxon>Bacteria</taxon>
        <taxon>Bacillati</taxon>
        <taxon>Bacillota</taxon>
        <taxon>Clostridia</taxon>
        <taxon>Eubacteriales</taxon>
        <taxon>Clostridiaceae</taxon>
        <taxon>Clostridium</taxon>
    </lineage>
</organism>
<proteinExistence type="predicted"/>